<dbReference type="GO" id="GO:0009308">
    <property type="term" value="P:amine metabolic process"/>
    <property type="evidence" value="ECO:0007669"/>
    <property type="project" value="InterPro"/>
</dbReference>
<organism evidence="1 2">
    <name type="scientific">Nonomuraea endophytica</name>
    <dbReference type="NCBI Taxonomy" id="714136"/>
    <lineage>
        <taxon>Bacteria</taxon>
        <taxon>Bacillati</taxon>
        <taxon>Actinomycetota</taxon>
        <taxon>Actinomycetes</taxon>
        <taxon>Streptosporangiales</taxon>
        <taxon>Streptosporangiaceae</taxon>
        <taxon>Nonomuraea</taxon>
    </lineage>
</organism>
<dbReference type="EMBL" id="JACHIN010000011">
    <property type="protein sequence ID" value="MBB5081602.1"/>
    <property type="molecule type" value="Genomic_DNA"/>
</dbReference>
<dbReference type="AlphaFoldDB" id="A0A7W8A8K2"/>
<name>A0A7W8A8K2_9ACTN</name>
<comment type="caution">
    <text evidence="1">The sequence shown here is derived from an EMBL/GenBank/DDBJ whole genome shotgun (WGS) entry which is preliminary data.</text>
</comment>
<dbReference type="GO" id="GO:0048038">
    <property type="term" value="F:quinone binding"/>
    <property type="evidence" value="ECO:0007669"/>
    <property type="project" value="InterPro"/>
</dbReference>
<proteinExistence type="predicted"/>
<dbReference type="RefSeq" id="WP_184969120.1">
    <property type="nucleotide sequence ID" value="NZ_JACHIN010000011.1"/>
</dbReference>
<sequence length="517" mass="57317">MSDEVRVIIEAVTRPGLSAERVRQIVAEHPEILAELEVAEPGRLLVSGAEALGHDPGDDAPFRATVFDPAGNRGLELSGTLGRLDHTEVRPTAARPEPSREELAAAAAVLRAHPVFPTGDDVVVYRPMPPLADLDNPDGTTTRRPALGLYTPSDPTGLRHRIVAVDVHARTVDWTPAGINVRMHHDCEDTVPEEVDALTDRGGPDQVRVRVVRGDSELWNLIVVRPRASSPQDGAGSGVELRNVRYKGRLLLRQAHVPILNVEYEEGTTFRDGVSFETRFSATGSDPVGWGWRLCTSAPRTIIERPTTDAGNFQGVAFHHDGEQLRIVSELAAGWYRYASDWRLGDDGSIRPRFGFAATRNPMTCKVHRHHAYWRFDFDIDGAENDVVEQINETGSIIPEPAPIIRETSRKRRHPALYWQVRDKSSGHGLQLHPGPFDGTADAFGISDLWFLRHHPGELYDGDPDPRNRAMLNRFVNGESINGANLVIWYAGHYYHDQAHPQPHQGELIGPELIPIP</sequence>
<dbReference type="InterPro" id="IPR036460">
    <property type="entry name" value="Cu_amine_oxidase_C_sf"/>
</dbReference>
<keyword evidence="2" id="KW-1185">Reference proteome</keyword>
<gene>
    <name evidence="1" type="ORF">HNR40_007097</name>
</gene>
<dbReference type="GO" id="GO:0008131">
    <property type="term" value="F:primary methylamine oxidase activity"/>
    <property type="evidence" value="ECO:0007669"/>
    <property type="project" value="InterPro"/>
</dbReference>
<dbReference type="GO" id="GO:0005507">
    <property type="term" value="F:copper ion binding"/>
    <property type="evidence" value="ECO:0007669"/>
    <property type="project" value="InterPro"/>
</dbReference>
<evidence type="ECO:0008006" key="3">
    <source>
        <dbReference type="Google" id="ProtNLM"/>
    </source>
</evidence>
<evidence type="ECO:0000313" key="2">
    <source>
        <dbReference type="Proteomes" id="UP000568380"/>
    </source>
</evidence>
<accession>A0A7W8A8K2</accession>
<dbReference type="Gene3D" id="2.70.98.20">
    <property type="entry name" value="Copper amine oxidase, catalytic domain"/>
    <property type="match status" value="1"/>
</dbReference>
<evidence type="ECO:0000313" key="1">
    <source>
        <dbReference type="EMBL" id="MBB5081602.1"/>
    </source>
</evidence>
<dbReference type="Proteomes" id="UP000568380">
    <property type="component" value="Unassembled WGS sequence"/>
</dbReference>
<protein>
    <recommendedName>
        <fullName evidence="3">Copper amine oxidase</fullName>
    </recommendedName>
</protein>
<reference evidence="1 2" key="1">
    <citation type="submission" date="2020-08" db="EMBL/GenBank/DDBJ databases">
        <title>Genomic Encyclopedia of Type Strains, Phase IV (KMG-IV): sequencing the most valuable type-strain genomes for metagenomic binning, comparative biology and taxonomic classification.</title>
        <authorList>
            <person name="Goeker M."/>
        </authorList>
    </citation>
    <scope>NUCLEOTIDE SEQUENCE [LARGE SCALE GENOMIC DNA]</scope>
    <source>
        <strain evidence="1 2">DSM 45385</strain>
    </source>
</reference>
<dbReference type="SUPFAM" id="SSF49998">
    <property type="entry name" value="Amine oxidase catalytic domain"/>
    <property type="match status" value="1"/>
</dbReference>